<evidence type="ECO:0008006" key="2">
    <source>
        <dbReference type="Google" id="ProtNLM"/>
    </source>
</evidence>
<proteinExistence type="predicted"/>
<protein>
    <recommendedName>
        <fullName evidence="2">Thioredoxin domain-containing protein</fullName>
    </recommendedName>
</protein>
<organism evidence="1">
    <name type="scientific">marine sediment metagenome</name>
    <dbReference type="NCBI Taxonomy" id="412755"/>
    <lineage>
        <taxon>unclassified sequences</taxon>
        <taxon>metagenomes</taxon>
        <taxon>ecological metagenomes</taxon>
    </lineage>
</organism>
<dbReference type="EMBL" id="BARS01007241">
    <property type="protein sequence ID" value="GAF80332.1"/>
    <property type="molecule type" value="Genomic_DNA"/>
</dbReference>
<dbReference type="AlphaFoldDB" id="X0SWN1"/>
<name>X0SWN1_9ZZZZ</name>
<comment type="caution">
    <text evidence="1">The sequence shown here is derived from an EMBL/GenBank/DDBJ whole genome shotgun (WGS) entry which is preliminary data.</text>
</comment>
<evidence type="ECO:0000313" key="1">
    <source>
        <dbReference type="EMBL" id="GAF80332.1"/>
    </source>
</evidence>
<sequence length="187" mass="20858">MSAILYYSNYCGHCKELLYKLSRTNTKKDLHFVCIDKRIRQKDGSIHITLANGELLLLPPNIKKVPSILLLHHGNRVLDGLGEIQQYLAPKENRANTIATQSNGEPLAFSMNEMGSGLSDNYSYLDMSAEDLSAKGNGGLRMMHTYTKLSHNQTIATPPDDYVPNKIGSVDLGKLQAQRNQDIVQKK</sequence>
<reference evidence="1" key="1">
    <citation type="journal article" date="2014" name="Front. Microbiol.">
        <title>High frequency of phylogenetically diverse reductive dehalogenase-homologous genes in deep subseafloor sedimentary metagenomes.</title>
        <authorList>
            <person name="Kawai M."/>
            <person name="Futagami T."/>
            <person name="Toyoda A."/>
            <person name="Takaki Y."/>
            <person name="Nishi S."/>
            <person name="Hori S."/>
            <person name="Arai W."/>
            <person name="Tsubouchi T."/>
            <person name="Morono Y."/>
            <person name="Uchiyama I."/>
            <person name="Ito T."/>
            <person name="Fujiyama A."/>
            <person name="Inagaki F."/>
            <person name="Takami H."/>
        </authorList>
    </citation>
    <scope>NUCLEOTIDE SEQUENCE</scope>
    <source>
        <strain evidence="1">Expedition CK06-06</strain>
    </source>
</reference>
<accession>X0SWN1</accession>
<gene>
    <name evidence="1" type="ORF">S01H1_13975</name>
</gene>